<feature type="chain" id="PRO_5039915836" evidence="4">
    <location>
        <begin position="27"/>
        <end position="395"/>
    </location>
</feature>
<dbReference type="RefSeq" id="XP_022821008.1">
    <property type="nucleotide sequence ID" value="XM_022965240.1"/>
</dbReference>
<dbReference type="GeneID" id="111352644"/>
<dbReference type="OrthoDB" id="291007at2759"/>
<feature type="compositionally biased region" description="Basic and acidic residues" evidence="3">
    <location>
        <begin position="335"/>
        <end position="344"/>
    </location>
</feature>
<keyword evidence="6" id="KW-1185">Reference proteome</keyword>
<evidence type="ECO:0000313" key="6">
    <source>
        <dbReference type="Proteomes" id="UP000301870"/>
    </source>
</evidence>
<feature type="region of interest" description="Disordered" evidence="3">
    <location>
        <begin position="313"/>
        <end position="395"/>
    </location>
</feature>
<dbReference type="InterPro" id="IPR006026">
    <property type="entry name" value="Peptidase_Metallo"/>
</dbReference>
<comment type="cofactor">
    <cofactor evidence="1">
        <name>Zn(2+)</name>
        <dbReference type="ChEBI" id="CHEBI:29105"/>
    </cofactor>
</comment>
<dbReference type="AlphaFoldDB" id="A0A9J7IMZ0"/>
<gene>
    <name evidence="7" type="primary">LOC111352644</name>
</gene>
<dbReference type="Pfam" id="PF01400">
    <property type="entry name" value="Astacin"/>
    <property type="match status" value="1"/>
</dbReference>
<dbReference type="PANTHER" id="PTHR10127">
    <property type="entry name" value="DISCOIDIN, CUB, EGF, LAMININ , AND ZINC METALLOPROTEASE DOMAIN CONTAINING"/>
    <property type="match status" value="1"/>
</dbReference>
<reference evidence="7" key="1">
    <citation type="submission" date="2025-08" db="UniProtKB">
        <authorList>
            <consortium name="RefSeq"/>
        </authorList>
    </citation>
    <scope>IDENTIFICATION</scope>
    <source>
        <strain evidence="7">Ishihara</strain>
        <tissue evidence="7">Whole body</tissue>
    </source>
</reference>
<dbReference type="GO" id="GO:0008270">
    <property type="term" value="F:zinc ion binding"/>
    <property type="evidence" value="ECO:0007669"/>
    <property type="project" value="InterPro"/>
</dbReference>
<dbReference type="SUPFAM" id="SSF55486">
    <property type="entry name" value="Metalloproteases ('zincins'), catalytic domain"/>
    <property type="match status" value="1"/>
</dbReference>
<dbReference type="Proteomes" id="UP000301870">
    <property type="component" value="Chromosome 15"/>
</dbReference>
<keyword evidence="2" id="KW-1015">Disulfide bond</keyword>
<evidence type="ECO:0000259" key="5">
    <source>
        <dbReference type="PROSITE" id="PS51864"/>
    </source>
</evidence>
<feature type="signal peptide" evidence="4">
    <location>
        <begin position="1"/>
        <end position="26"/>
    </location>
</feature>
<dbReference type="InterPro" id="IPR001506">
    <property type="entry name" value="Peptidase_M12A"/>
</dbReference>
<protein>
    <submittedName>
        <fullName evidence="7">Protein SpAN-like</fullName>
    </submittedName>
</protein>
<feature type="domain" description="Peptidase M12A" evidence="5">
    <location>
        <begin position="80"/>
        <end position="290"/>
    </location>
</feature>
<dbReference type="InterPro" id="IPR024079">
    <property type="entry name" value="MetalloPept_cat_dom_sf"/>
</dbReference>
<dbReference type="SMART" id="SM00235">
    <property type="entry name" value="ZnMc"/>
    <property type="match status" value="1"/>
</dbReference>
<keyword evidence="4" id="KW-0732">Signal</keyword>
<dbReference type="Gene3D" id="3.40.390.10">
    <property type="entry name" value="Collagenase (Catalytic Domain)"/>
    <property type="match status" value="1"/>
</dbReference>
<name>A0A9J7IMZ0_SPOLT</name>
<evidence type="ECO:0000256" key="1">
    <source>
        <dbReference type="ARBA" id="ARBA00001947"/>
    </source>
</evidence>
<dbReference type="PANTHER" id="PTHR10127:SF850">
    <property type="entry name" value="METALLOENDOPEPTIDASE"/>
    <property type="match status" value="1"/>
</dbReference>
<evidence type="ECO:0000313" key="7">
    <source>
        <dbReference type="RefSeq" id="XP_022821008.1"/>
    </source>
</evidence>
<evidence type="ECO:0000256" key="4">
    <source>
        <dbReference type="SAM" id="SignalP"/>
    </source>
</evidence>
<feature type="disulfide bond" evidence="2">
    <location>
        <begin position="156"/>
        <end position="178"/>
    </location>
</feature>
<sequence>MTLQLLLKCSVSFFIIILLRPKGIQTLASIDKQQQYYHAVRKSGGAEFQQPISKSDLTRRIYLHGDDQIRYSINDEPGFDLTKEEIDKFKVWPDGIIPYYIDVVSFSDKILRDQIRTLLNWLNSKTALSFQELPVPPEDGNTRWVFFSNRRGQMGCSDHSIRNFTNKGVQLVHVGYDCLRADLSEALLSLVGIPAQHTAPDRDEYIKVIEENILPEKRYLFKKLNNNEWLFDDVDYDYRSASHFDTHRYSMNGRATIVVRDRDDDNIGGQSKMTKSDLEKIRMLYNYIVKKTSQKIPDCNKLFKKSPKYFKRLDRLNEPEPRKKSNKYLGIAAPDKSDEHHEENSGDDNVSMDSSTKDVKNKNDSKLKKEKRRKKKSDGPVKVAFGSDFIMSDEN</sequence>
<dbReference type="GO" id="GO:0006508">
    <property type="term" value="P:proteolysis"/>
    <property type="evidence" value="ECO:0007669"/>
    <property type="project" value="InterPro"/>
</dbReference>
<feature type="compositionally biased region" description="Basic and acidic residues" evidence="3">
    <location>
        <begin position="313"/>
        <end position="323"/>
    </location>
</feature>
<dbReference type="GO" id="GO:0004222">
    <property type="term" value="F:metalloendopeptidase activity"/>
    <property type="evidence" value="ECO:0007669"/>
    <property type="project" value="InterPro"/>
</dbReference>
<feature type="compositionally biased region" description="Basic and acidic residues" evidence="3">
    <location>
        <begin position="355"/>
        <end position="367"/>
    </location>
</feature>
<evidence type="ECO:0000256" key="3">
    <source>
        <dbReference type="SAM" id="MobiDB-lite"/>
    </source>
</evidence>
<proteinExistence type="predicted"/>
<dbReference type="PROSITE" id="PS51864">
    <property type="entry name" value="ASTACIN"/>
    <property type="match status" value="1"/>
</dbReference>
<dbReference type="KEGG" id="sliu:111352644"/>
<comment type="caution">
    <text evidence="2">Lacks conserved residue(s) required for the propagation of feature annotation.</text>
</comment>
<organism evidence="6 7">
    <name type="scientific">Spodoptera litura</name>
    <name type="common">Asian cotton leafworm</name>
    <dbReference type="NCBI Taxonomy" id="69820"/>
    <lineage>
        <taxon>Eukaryota</taxon>
        <taxon>Metazoa</taxon>
        <taxon>Ecdysozoa</taxon>
        <taxon>Arthropoda</taxon>
        <taxon>Hexapoda</taxon>
        <taxon>Insecta</taxon>
        <taxon>Pterygota</taxon>
        <taxon>Neoptera</taxon>
        <taxon>Endopterygota</taxon>
        <taxon>Lepidoptera</taxon>
        <taxon>Glossata</taxon>
        <taxon>Ditrysia</taxon>
        <taxon>Noctuoidea</taxon>
        <taxon>Noctuidae</taxon>
        <taxon>Amphipyrinae</taxon>
        <taxon>Spodoptera</taxon>
    </lineage>
</organism>
<accession>A0A9J7IMZ0</accession>
<evidence type="ECO:0000256" key="2">
    <source>
        <dbReference type="PROSITE-ProRule" id="PRU01211"/>
    </source>
</evidence>